<sequence>MQGRKDSKSLVNDIMSKHCYCLDQQGGLKDSIIDDTNLAEIKDLIWIRLTPREVKPFFEKFLPDEPDFVKDSLSALETRPRVLVYKDALLATFRGINLNKKSAPEDMISVRLWMKNNIIISVQRRNLSSINNILENLKQGAGPVSAADFLEDLLTELIDKTSETIKELDDQLDKIEDHILKIKNVDRMNLNIIRRRVIVLRRYLIPQRDAINRIPIDKLSWLDEANLVHLREISDSCTRVVEYLNAEYERANIIHEELFALVQENINQKMYILSIVAIIFMPLTFITGLLGINVNGIPGANYKYAFLIVCLIIFIIGCCQIFYFKIKKWL</sequence>
<accession>A0ABV9TC95</accession>
<evidence type="ECO:0000256" key="12">
    <source>
        <dbReference type="SAM" id="Phobius"/>
    </source>
</evidence>
<evidence type="ECO:0000256" key="3">
    <source>
        <dbReference type="ARBA" id="ARBA00022448"/>
    </source>
</evidence>
<dbReference type="EMBL" id="JBHSJH010000003">
    <property type="protein sequence ID" value="MFC4892790.1"/>
    <property type="molecule type" value="Genomic_DNA"/>
</dbReference>
<dbReference type="InterPro" id="IPR002523">
    <property type="entry name" value="MgTranspt_CorA/ZnTranspt_ZntB"/>
</dbReference>
<dbReference type="SUPFAM" id="SSF143865">
    <property type="entry name" value="CorA soluble domain-like"/>
    <property type="match status" value="1"/>
</dbReference>
<reference evidence="14" key="1">
    <citation type="journal article" date="2019" name="Int. J. Syst. Evol. Microbiol.">
        <title>The Global Catalogue of Microorganisms (GCM) 10K type strain sequencing project: providing services to taxonomists for standard genome sequencing and annotation.</title>
        <authorList>
            <consortium name="The Broad Institute Genomics Platform"/>
            <consortium name="The Broad Institute Genome Sequencing Center for Infectious Disease"/>
            <person name="Wu L."/>
            <person name="Ma J."/>
        </authorList>
    </citation>
    <scope>NUCLEOTIDE SEQUENCE [LARGE SCALE GENOMIC DNA]</scope>
    <source>
        <strain evidence="14">CGMCC 1.13718</strain>
    </source>
</reference>
<evidence type="ECO:0000256" key="11">
    <source>
        <dbReference type="SAM" id="Coils"/>
    </source>
</evidence>
<evidence type="ECO:0000256" key="9">
    <source>
        <dbReference type="ARBA" id="ARBA00023065"/>
    </source>
</evidence>
<keyword evidence="3" id="KW-0813">Transport</keyword>
<keyword evidence="14" id="KW-1185">Reference proteome</keyword>
<gene>
    <name evidence="13" type="ORF">ACFPDQ_06965</name>
</gene>
<comment type="similarity">
    <text evidence="2">Belongs to the CorA metal ion transporter (MIT) (TC 1.A.35) family.</text>
</comment>
<organism evidence="13 14">
    <name type="scientific">Pseudofrancisella aestuarii</name>
    <dbReference type="NCBI Taxonomy" id="2670347"/>
    <lineage>
        <taxon>Bacteria</taxon>
        <taxon>Pseudomonadati</taxon>
        <taxon>Pseudomonadota</taxon>
        <taxon>Gammaproteobacteria</taxon>
        <taxon>Thiotrichales</taxon>
        <taxon>Francisellaceae</taxon>
        <taxon>Pseudofrancisella</taxon>
    </lineage>
</organism>
<keyword evidence="9" id="KW-0406">Ion transport</keyword>
<evidence type="ECO:0000313" key="13">
    <source>
        <dbReference type="EMBL" id="MFC4892790.1"/>
    </source>
</evidence>
<dbReference type="PANTHER" id="PTHR46494">
    <property type="entry name" value="CORA FAMILY METAL ION TRANSPORTER (EUROFUNG)"/>
    <property type="match status" value="1"/>
</dbReference>
<keyword evidence="4" id="KW-1003">Cell membrane</keyword>
<proteinExistence type="inferred from homology"/>
<dbReference type="InterPro" id="IPR045863">
    <property type="entry name" value="CorA_TM1_TM2"/>
</dbReference>
<evidence type="ECO:0000256" key="1">
    <source>
        <dbReference type="ARBA" id="ARBA00004651"/>
    </source>
</evidence>
<keyword evidence="5" id="KW-0997">Cell inner membrane</keyword>
<evidence type="ECO:0000256" key="2">
    <source>
        <dbReference type="ARBA" id="ARBA00009765"/>
    </source>
</evidence>
<dbReference type="InterPro" id="IPR045861">
    <property type="entry name" value="CorA_cytoplasmic_dom"/>
</dbReference>
<keyword evidence="6 12" id="KW-0812">Transmembrane</keyword>
<dbReference type="RefSeq" id="WP_119331194.1">
    <property type="nucleotide sequence ID" value="NZ_JBHSJH010000003.1"/>
</dbReference>
<keyword evidence="11" id="KW-0175">Coiled coil</keyword>
<dbReference type="Pfam" id="PF01544">
    <property type="entry name" value="CorA"/>
    <property type="match status" value="1"/>
</dbReference>
<comment type="caution">
    <text evidence="13">The sequence shown here is derived from an EMBL/GenBank/DDBJ whole genome shotgun (WGS) entry which is preliminary data.</text>
</comment>
<evidence type="ECO:0000256" key="10">
    <source>
        <dbReference type="ARBA" id="ARBA00023136"/>
    </source>
</evidence>
<dbReference type="Gene3D" id="3.30.460.20">
    <property type="entry name" value="CorA soluble domain-like"/>
    <property type="match status" value="1"/>
</dbReference>
<feature type="transmembrane region" description="Helical" evidence="12">
    <location>
        <begin position="271"/>
        <end position="292"/>
    </location>
</feature>
<evidence type="ECO:0000256" key="6">
    <source>
        <dbReference type="ARBA" id="ARBA00022692"/>
    </source>
</evidence>
<feature type="coiled-coil region" evidence="11">
    <location>
        <begin position="158"/>
        <end position="185"/>
    </location>
</feature>
<evidence type="ECO:0000313" key="14">
    <source>
        <dbReference type="Proteomes" id="UP001595926"/>
    </source>
</evidence>
<feature type="transmembrane region" description="Helical" evidence="12">
    <location>
        <begin position="304"/>
        <end position="324"/>
    </location>
</feature>
<keyword evidence="7" id="KW-0862">Zinc</keyword>
<dbReference type="Proteomes" id="UP001595926">
    <property type="component" value="Unassembled WGS sequence"/>
</dbReference>
<evidence type="ECO:0000256" key="4">
    <source>
        <dbReference type="ARBA" id="ARBA00022475"/>
    </source>
</evidence>
<evidence type="ECO:0000256" key="8">
    <source>
        <dbReference type="ARBA" id="ARBA00022989"/>
    </source>
</evidence>
<dbReference type="SUPFAM" id="SSF144083">
    <property type="entry name" value="Magnesium transport protein CorA, transmembrane region"/>
    <property type="match status" value="1"/>
</dbReference>
<evidence type="ECO:0000256" key="5">
    <source>
        <dbReference type="ARBA" id="ARBA00022519"/>
    </source>
</evidence>
<protein>
    <submittedName>
        <fullName evidence="13">CorA family divalent cation transporter</fullName>
    </submittedName>
</protein>
<keyword evidence="10 12" id="KW-0472">Membrane</keyword>
<comment type="subcellular location">
    <subcellularLocation>
        <location evidence="1">Cell membrane</location>
        <topology evidence="1">Multi-pass membrane protein</topology>
    </subcellularLocation>
</comment>
<name>A0ABV9TC95_9GAMM</name>
<keyword evidence="8 12" id="KW-1133">Transmembrane helix</keyword>
<evidence type="ECO:0000256" key="7">
    <source>
        <dbReference type="ARBA" id="ARBA00022833"/>
    </source>
</evidence>
<dbReference type="PANTHER" id="PTHR46494:SF3">
    <property type="entry name" value="ZINC TRANSPORT PROTEIN ZNTB"/>
    <property type="match status" value="1"/>
</dbReference>
<dbReference type="Gene3D" id="1.20.58.340">
    <property type="entry name" value="Magnesium transport protein CorA, transmembrane region"/>
    <property type="match status" value="2"/>
</dbReference>